<feature type="region of interest" description="Disordered" evidence="1">
    <location>
        <begin position="1"/>
        <end position="24"/>
    </location>
</feature>
<comment type="caution">
    <text evidence="2">The sequence shown here is derived from an EMBL/GenBank/DDBJ whole genome shotgun (WGS) entry which is preliminary data.</text>
</comment>
<gene>
    <name evidence="2" type="ORF">ACFOMF_09365</name>
</gene>
<dbReference type="InterPro" id="IPR014500">
    <property type="entry name" value="UCP019307_cupin"/>
</dbReference>
<reference evidence="3" key="1">
    <citation type="journal article" date="2019" name="Int. J. Syst. Evol. Microbiol.">
        <title>The Global Catalogue of Microorganisms (GCM) 10K type strain sequencing project: providing services to taxonomists for standard genome sequencing and annotation.</title>
        <authorList>
            <consortium name="The Broad Institute Genomics Platform"/>
            <consortium name="The Broad Institute Genome Sequencing Center for Infectious Disease"/>
            <person name="Wu L."/>
            <person name="Ma J."/>
        </authorList>
    </citation>
    <scope>NUCLEOTIDE SEQUENCE [LARGE SCALE GENOMIC DNA]</scope>
    <source>
        <strain evidence="3">KCTC 42447</strain>
    </source>
</reference>
<dbReference type="PANTHER" id="PTHR36448">
    <property type="entry name" value="BLR7373 PROTEIN"/>
    <property type="match status" value="1"/>
</dbReference>
<keyword evidence="3" id="KW-1185">Reference proteome</keyword>
<dbReference type="Gene3D" id="2.60.120.10">
    <property type="entry name" value="Jelly Rolls"/>
    <property type="match status" value="1"/>
</dbReference>
<keyword evidence="2" id="KW-0238">DNA-binding</keyword>
<dbReference type="PIRSF" id="PIRSF019307">
    <property type="entry name" value="UCP019307"/>
    <property type="match status" value="1"/>
</dbReference>
<evidence type="ECO:0000313" key="3">
    <source>
        <dbReference type="Proteomes" id="UP001595630"/>
    </source>
</evidence>
<evidence type="ECO:0000313" key="2">
    <source>
        <dbReference type="EMBL" id="MFC3607983.1"/>
    </source>
</evidence>
<dbReference type="SUPFAM" id="SSF51182">
    <property type="entry name" value="RmlC-like cupins"/>
    <property type="match status" value="1"/>
</dbReference>
<evidence type="ECO:0000256" key="1">
    <source>
        <dbReference type="SAM" id="MobiDB-lite"/>
    </source>
</evidence>
<dbReference type="Proteomes" id="UP001595630">
    <property type="component" value="Unassembled WGS sequence"/>
</dbReference>
<dbReference type="GO" id="GO:0003677">
    <property type="term" value="F:DNA binding"/>
    <property type="evidence" value="ECO:0007669"/>
    <property type="project" value="UniProtKB-KW"/>
</dbReference>
<dbReference type="InterPro" id="IPR047121">
    <property type="entry name" value="YjiB-like"/>
</dbReference>
<feature type="compositionally biased region" description="Polar residues" evidence="1">
    <location>
        <begin position="1"/>
        <end position="21"/>
    </location>
</feature>
<organism evidence="2 3">
    <name type="scientific">Stutzerimonas tarimensis</name>
    <dbReference type="NCBI Taxonomy" id="1507735"/>
    <lineage>
        <taxon>Bacteria</taxon>
        <taxon>Pseudomonadati</taxon>
        <taxon>Pseudomonadota</taxon>
        <taxon>Gammaproteobacteria</taxon>
        <taxon>Pseudomonadales</taxon>
        <taxon>Pseudomonadaceae</taxon>
        <taxon>Stutzerimonas</taxon>
    </lineage>
</organism>
<name>A0ABV7T659_9GAMM</name>
<dbReference type="EMBL" id="JBHRXZ010000022">
    <property type="protein sequence ID" value="MFC3607983.1"/>
    <property type="molecule type" value="Genomic_DNA"/>
</dbReference>
<dbReference type="InterPro" id="IPR011051">
    <property type="entry name" value="RmlC_Cupin_sf"/>
</dbReference>
<dbReference type="RefSeq" id="WP_386365769.1">
    <property type="nucleotide sequence ID" value="NZ_JBHRXZ010000022.1"/>
</dbReference>
<dbReference type="InterPro" id="IPR014710">
    <property type="entry name" value="RmlC-like_jellyroll"/>
</dbReference>
<protein>
    <submittedName>
        <fullName evidence="2">DNA-binding protein</fullName>
    </submittedName>
</protein>
<dbReference type="CDD" id="cd02219">
    <property type="entry name" value="cupin_YjlB-like"/>
    <property type="match status" value="1"/>
</dbReference>
<dbReference type="PANTHER" id="PTHR36448:SF2">
    <property type="entry name" value="CUPIN TYPE-1 DOMAIN-CONTAINING PROTEIN"/>
    <property type="match status" value="1"/>
</dbReference>
<proteinExistence type="predicted"/>
<sequence>MPSSAPQPEQLQLSSDGRTPNSPHPVLVYRQLPLNGGYADRFEQLFASHLWPAQWRATVYDYHHYHSTCHEVLGVARGWARLMLGGEQGVEVEVRAGDALVLPAGTGHCQLEASDDFLVVGGYPVDQPYDALRPDESTHDQAQARIAEVTVPISDPVAGTQGALVSLWRH</sequence>
<accession>A0ABV7T659</accession>